<protein>
    <submittedName>
        <fullName evidence="2">Mannosyl-glycoprotein endo-beta-N-acetylglucosaminidase</fullName>
    </submittedName>
</protein>
<dbReference type="Proteomes" id="UP000016646">
    <property type="component" value="Unassembled WGS sequence"/>
</dbReference>
<keyword evidence="3" id="KW-1185">Reference proteome</keyword>
<comment type="caution">
    <text evidence="2">The sequence shown here is derived from an EMBL/GenBank/DDBJ whole genome shotgun (WGS) entry which is preliminary data.</text>
</comment>
<proteinExistence type="predicted"/>
<evidence type="ECO:0000313" key="3">
    <source>
        <dbReference type="Proteomes" id="UP000016646"/>
    </source>
</evidence>
<dbReference type="InterPro" id="IPR002901">
    <property type="entry name" value="MGlyc_endo_b_GlcNAc-like_dom"/>
</dbReference>
<reference evidence="2 3" key="1">
    <citation type="submission" date="2013-08" db="EMBL/GenBank/DDBJ databases">
        <authorList>
            <person name="Durkin A.S."/>
            <person name="Haft D.R."/>
            <person name="McCorrison J."/>
            <person name="Torralba M."/>
            <person name="Gillis M."/>
            <person name="Haft D.H."/>
            <person name="Methe B."/>
            <person name="Sutton G."/>
            <person name="Nelson K.E."/>
        </authorList>
    </citation>
    <scope>NUCLEOTIDE SEQUENCE [LARGE SCALE GENOMIC DNA]</scope>
    <source>
        <strain evidence="2 3">ATCC 35536</strain>
    </source>
</reference>
<accession>A0ABN0P5Q1</accession>
<feature type="domain" description="Mannosyl-glycoprotein endo-beta-N-acetylglucosamidase-like" evidence="1">
    <location>
        <begin position="166"/>
        <end position="289"/>
    </location>
</feature>
<dbReference type="Pfam" id="PF01832">
    <property type="entry name" value="Glucosaminidase"/>
    <property type="match status" value="1"/>
</dbReference>
<name>A0ABN0P5Q1_TRESO</name>
<gene>
    <name evidence="2" type="ORF">HMPREF0860_1911</name>
</gene>
<dbReference type="EMBL" id="AVQI01000030">
    <property type="protein sequence ID" value="ERK03822.1"/>
    <property type="molecule type" value="Genomic_DNA"/>
</dbReference>
<organism evidence="2 3">
    <name type="scientific">Treponema socranskii subsp. socranskii VPI DR56BR1116 = ATCC 35536</name>
    <dbReference type="NCBI Taxonomy" id="1125725"/>
    <lineage>
        <taxon>Bacteria</taxon>
        <taxon>Pseudomonadati</taxon>
        <taxon>Spirochaetota</taxon>
        <taxon>Spirochaetia</taxon>
        <taxon>Spirochaetales</taxon>
        <taxon>Treponemataceae</taxon>
        <taxon>Treponema</taxon>
    </lineage>
</organism>
<evidence type="ECO:0000313" key="2">
    <source>
        <dbReference type="EMBL" id="ERK03822.1"/>
    </source>
</evidence>
<sequence>MRFGDSSSHNNRKNVAISEFLLEVFTIKLCACSYTRAWYVHIGVLPPSFARYSHIGPSSAVCIGALTKKGRDAENIDMTTFVKISAEIKKAEKNGGRPSKSALFRRIALPCACVVMFVSCATLSFEKPAASRSLTGEGVFSAAELASFLRSHNPAIRKADALYIAQCYISEAHDEGINSDVAFAQMCLETGFLKFGGAVTEDMHNYCGLGATGSGTVPDRFPTVLLGVRAHIQHLNAYGDTDELVNPVVDKRAKFVSPRGKAPTIFELAGTWASDKKYGEKLDALLSRMERK</sequence>
<evidence type="ECO:0000259" key="1">
    <source>
        <dbReference type="Pfam" id="PF01832"/>
    </source>
</evidence>